<dbReference type="NCBIfam" id="TIGR03057">
    <property type="entry name" value="xxxLxxG_by_4"/>
    <property type="match status" value="3"/>
</dbReference>
<gene>
    <name evidence="7" type="ORF">Dsi01nite_000900</name>
</gene>
<evidence type="ECO:0000313" key="8">
    <source>
        <dbReference type="Proteomes" id="UP000660611"/>
    </source>
</evidence>
<evidence type="ECO:0000256" key="4">
    <source>
        <dbReference type="ARBA" id="ARBA00023136"/>
    </source>
</evidence>
<proteinExistence type="predicted"/>
<keyword evidence="2 5" id="KW-0812">Transmembrane</keyword>
<dbReference type="EMBL" id="BONQ01000003">
    <property type="protein sequence ID" value="GIG42049.1"/>
    <property type="molecule type" value="Genomic_DNA"/>
</dbReference>
<dbReference type="NCBIfam" id="TIGR03061">
    <property type="entry name" value="pip_yhgE_Nterm"/>
    <property type="match status" value="1"/>
</dbReference>
<dbReference type="Proteomes" id="UP000660611">
    <property type="component" value="Unassembled WGS sequence"/>
</dbReference>
<evidence type="ECO:0000313" key="7">
    <source>
        <dbReference type="EMBL" id="GIG42049.1"/>
    </source>
</evidence>
<dbReference type="PANTHER" id="PTHR43077">
    <property type="entry name" value="TRANSPORT PERMEASE YVFS-RELATED"/>
    <property type="match status" value="1"/>
</dbReference>
<dbReference type="InterPro" id="IPR017500">
    <property type="entry name" value="Phage_infect_YhgE_N"/>
</dbReference>
<evidence type="ECO:0000256" key="2">
    <source>
        <dbReference type="ARBA" id="ARBA00022692"/>
    </source>
</evidence>
<feature type="transmembrane region" description="Helical" evidence="5">
    <location>
        <begin position="676"/>
        <end position="699"/>
    </location>
</feature>
<keyword evidence="8" id="KW-1185">Reference proteome</keyword>
<comment type="subcellular location">
    <subcellularLocation>
        <location evidence="1">Membrane</location>
        <topology evidence="1">Multi-pass membrane protein</topology>
    </subcellularLocation>
</comment>
<dbReference type="AlphaFoldDB" id="A0A919PEH4"/>
<sequence length="715" mass="73171">MRLALFELRRFTRAPITVAALAVLALIPLLYGALYLWAFWDPYGNMRHIPVAVVNADRPATATDGSTVRAGADLTTKLLRRDVFGWQETTAEAARKGLAEGRFEVVFEIPADFSASLVTPPDPDRDPIGGRLLVVNDDATNYLTGQLSRSVFTEVRASAAASVAGGYFDRMLIGFTDLKSQTAQAADAAGQLAAGATQAGAGAGSLVSGLDQAAGGAGALTSGLDQATKGSQQLYDGLVALDQGAAQLADGTAQAAAGGRLLATRVGAAADTAEPVLRDNAALIEAAATTIADGADLLREHLDALPALATTATQRATATRAALSRLGSRYPQIVDGAEYQAAVAAADAAVAAAASVEHRLETGDLAAVRADLDRASKIARQVAAAAPHLADDVAAARAQVDQLAAGLDRLADGAAQLHAGTGAAADGARELNGGLFRLSTGARQLDDGLGALSDGGHRLAGGLGELSDGASRLARGLSDGAAKIPGYDPDTRAERAGVLGDPVALDRSTEHPAATYGAGFAPYFLGLALWVGAMISYMVLRPLTRRHLMSGAPAHRVALAGWLPGLMVGVVQATALFLVVRFALGLHPAHPLAMYGFLCLTAVAFTAIVQWFGARLGAAGRLAALAVLMLQLTSSGGTYPIETTPGVLQAVHPFLPMTYVVSGVRHLVNGGPGGTVVTGAVVLAGFAALAFALTTLAAWRGRLLTPSKLHPDLVM</sequence>
<keyword evidence="3 5" id="KW-1133">Transmembrane helix</keyword>
<evidence type="ECO:0000256" key="5">
    <source>
        <dbReference type="SAM" id="Phobius"/>
    </source>
</evidence>
<feature type="transmembrane region" description="Helical" evidence="5">
    <location>
        <begin position="561"/>
        <end position="580"/>
    </location>
</feature>
<dbReference type="InterPro" id="IPR023908">
    <property type="entry name" value="xxxLxxG_rpt"/>
</dbReference>
<dbReference type="PANTHER" id="PTHR43077:SF10">
    <property type="entry name" value="TRANSPORT PERMEASE PROTEIN"/>
    <property type="match status" value="1"/>
</dbReference>
<protein>
    <recommendedName>
        <fullName evidence="6">ABC-2 type transporter transmembrane domain-containing protein</fullName>
    </recommendedName>
</protein>
<dbReference type="NCBIfam" id="TIGR03062">
    <property type="entry name" value="pip_yhgE_Cterm"/>
    <property type="match status" value="1"/>
</dbReference>
<dbReference type="RefSeq" id="WP_203843940.1">
    <property type="nucleotide sequence ID" value="NZ_BAAAVW010000003.1"/>
</dbReference>
<organism evidence="7 8">
    <name type="scientific">Dactylosporangium siamense</name>
    <dbReference type="NCBI Taxonomy" id="685454"/>
    <lineage>
        <taxon>Bacteria</taxon>
        <taxon>Bacillati</taxon>
        <taxon>Actinomycetota</taxon>
        <taxon>Actinomycetes</taxon>
        <taxon>Micromonosporales</taxon>
        <taxon>Micromonosporaceae</taxon>
        <taxon>Dactylosporangium</taxon>
    </lineage>
</organism>
<dbReference type="Pfam" id="PF01061">
    <property type="entry name" value="ABC2_membrane"/>
    <property type="match status" value="1"/>
</dbReference>
<evidence type="ECO:0000256" key="1">
    <source>
        <dbReference type="ARBA" id="ARBA00004141"/>
    </source>
</evidence>
<dbReference type="GO" id="GO:0140359">
    <property type="term" value="F:ABC-type transporter activity"/>
    <property type="evidence" value="ECO:0007669"/>
    <property type="project" value="InterPro"/>
</dbReference>
<dbReference type="GO" id="GO:0016020">
    <property type="term" value="C:membrane"/>
    <property type="evidence" value="ECO:0007669"/>
    <property type="project" value="UniProtKB-SubCell"/>
</dbReference>
<accession>A0A919PEH4</accession>
<feature type="transmembrane region" description="Helical" evidence="5">
    <location>
        <begin position="16"/>
        <end position="40"/>
    </location>
</feature>
<evidence type="ECO:0000259" key="6">
    <source>
        <dbReference type="Pfam" id="PF01061"/>
    </source>
</evidence>
<feature type="transmembrane region" description="Helical" evidence="5">
    <location>
        <begin position="592"/>
        <end position="613"/>
    </location>
</feature>
<dbReference type="InterPro" id="IPR013525">
    <property type="entry name" value="ABC2_TM"/>
</dbReference>
<comment type="caution">
    <text evidence="7">The sequence shown here is derived from an EMBL/GenBank/DDBJ whole genome shotgun (WGS) entry which is preliminary data.</text>
</comment>
<keyword evidence="4 5" id="KW-0472">Membrane</keyword>
<dbReference type="InterPro" id="IPR051328">
    <property type="entry name" value="T7SS_ABC-Transporter"/>
</dbReference>
<feature type="domain" description="ABC-2 type transporter transmembrane" evidence="6">
    <location>
        <begin position="520"/>
        <end position="666"/>
    </location>
</feature>
<reference evidence="7" key="1">
    <citation type="submission" date="2021-01" db="EMBL/GenBank/DDBJ databases">
        <title>Whole genome shotgun sequence of Dactylosporangium siamense NBRC 106093.</title>
        <authorList>
            <person name="Komaki H."/>
            <person name="Tamura T."/>
        </authorList>
    </citation>
    <scope>NUCLEOTIDE SEQUENCE</scope>
    <source>
        <strain evidence="7">NBRC 106093</strain>
    </source>
</reference>
<feature type="transmembrane region" description="Helical" evidence="5">
    <location>
        <begin position="520"/>
        <end position="540"/>
    </location>
</feature>
<dbReference type="InterPro" id="IPR017501">
    <property type="entry name" value="Phage_infect_YhgE_C"/>
</dbReference>
<evidence type="ECO:0000256" key="3">
    <source>
        <dbReference type="ARBA" id="ARBA00022989"/>
    </source>
</evidence>
<name>A0A919PEH4_9ACTN</name>